<dbReference type="EMBL" id="MLFS01000010">
    <property type="protein sequence ID" value="ORM74196.1"/>
    <property type="molecule type" value="Genomic_DNA"/>
</dbReference>
<accession>A0A1X1DBX5</accession>
<organism evidence="1 2">
    <name type="scientific">Pantoea wallisii</name>
    <dbReference type="NCBI Taxonomy" id="1076551"/>
    <lineage>
        <taxon>Bacteria</taxon>
        <taxon>Pseudomonadati</taxon>
        <taxon>Pseudomonadota</taxon>
        <taxon>Gammaproteobacteria</taxon>
        <taxon>Enterobacterales</taxon>
        <taxon>Erwiniaceae</taxon>
        <taxon>Pantoea</taxon>
    </lineage>
</organism>
<name>A0A1X1DBX5_9GAMM</name>
<dbReference type="Proteomes" id="UP000193104">
    <property type="component" value="Unassembled WGS sequence"/>
</dbReference>
<evidence type="ECO:0000313" key="1">
    <source>
        <dbReference type="EMBL" id="ORM74196.1"/>
    </source>
</evidence>
<proteinExistence type="predicted"/>
<protein>
    <recommendedName>
        <fullName evidence="3">DUF4056 domain-containing protein</fullName>
    </recommendedName>
</protein>
<evidence type="ECO:0000313" key="2">
    <source>
        <dbReference type="Proteomes" id="UP000193104"/>
    </source>
</evidence>
<reference evidence="1 2" key="1">
    <citation type="journal article" date="2017" name="Antonie Van Leeuwenhoek">
        <title>Phylogenomic resolution of the bacterial genus Pantoea and its relationship with Erwinia and Tatumella.</title>
        <authorList>
            <person name="Palmer M."/>
            <person name="Steenkamp E.T."/>
            <person name="Coetzee M.P."/>
            <person name="Chan W.Y."/>
            <person name="van Zyl E."/>
            <person name="De Maayer P."/>
            <person name="Coutinho T.A."/>
            <person name="Blom J."/>
            <person name="Smits T.H."/>
            <person name="Duffy B."/>
            <person name="Venter S.N."/>
        </authorList>
    </citation>
    <scope>NUCLEOTIDE SEQUENCE [LARGE SCALE GENOMIC DNA]</scope>
    <source>
        <strain evidence="1 2">LMG 26277</strain>
    </source>
</reference>
<evidence type="ECO:0008006" key="3">
    <source>
        <dbReference type="Google" id="ProtNLM"/>
    </source>
</evidence>
<gene>
    <name evidence="1" type="ORF">HA48_05595</name>
</gene>
<sequence length="232" mass="26601">MSKRNEIIDGSYAANSRNGLIYTEVLGWIDLGHAQGTDIRMLLNRINHGEASTQDRYDVVYAQTMSDPWRILRVGKSIKWRIRRGRPYRERQSIALAMMMTIARRFEAFQGAFPNNLLTDSGFSGEDLVSDLLGFYRIVTTTNPFPMLQPVSKEQALRRWDHYGPIGSFKNETFLPLLFPDPQRFRHASPYRGQLPEFMQTIRPYSDFKSGNVAIATRDGSFIQSGKSDLIL</sequence>
<dbReference type="OrthoDB" id="6629090at2"/>
<keyword evidence="2" id="KW-1185">Reference proteome</keyword>
<dbReference type="AlphaFoldDB" id="A0A1X1DBX5"/>
<dbReference type="STRING" id="1076551.HA48_05595"/>
<comment type="caution">
    <text evidence="1">The sequence shown here is derived from an EMBL/GenBank/DDBJ whole genome shotgun (WGS) entry which is preliminary data.</text>
</comment>
<dbReference type="RefSeq" id="WP_128600161.1">
    <property type="nucleotide sequence ID" value="NZ_MLFS01000010.1"/>
</dbReference>